<reference evidence="2 3" key="1">
    <citation type="journal article" date="2010" name="Proc. Natl. Acad. Sci. U.S.A.">
        <title>Insights into evolution of multicellular fungi from the assembled chromosomes of the mushroom Coprinopsis cinerea (Coprinus cinereus).</title>
        <authorList>
            <person name="Stajich J.E."/>
            <person name="Wilke S.K."/>
            <person name="Ahren D."/>
            <person name="Au C.H."/>
            <person name="Birren B.W."/>
            <person name="Borodovsky M."/>
            <person name="Burns C."/>
            <person name="Canback B."/>
            <person name="Casselton L.A."/>
            <person name="Cheng C.K."/>
            <person name="Deng J."/>
            <person name="Dietrich F.S."/>
            <person name="Fargo D.C."/>
            <person name="Farman M.L."/>
            <person name="Gathman A.C."/>
            <person name="Goldberg J."/>
            <person name="Guigo R."/>
            <person name="Hoegger P.J."/>
            <person name="Hooker J.B."/>
            <person name="Huggins A."/>
            <person name="James T.Y."/>
            <person name="Kamada T."/>
            <person name="Kilaru S."/>
            <person name="Kodira C."/>
            <person name="Kues U."/>
            <person name="Kupfer D."/>
            <person name="Kwan H.S."/>
            <person name="Lomsadze A."/>
            <person name="Li W."/>
            <person name="Lilly W.W."/>
            <person name="Ma L.J."/>
            <person name="Mackey A.J."/>
            <person name="Manning G."/>
            <person name="Martin F."/>
            <person name="Muraguchi H."/>
            <person name="Natvig D.O."/>
            <person name="Palmerini H."/>
            <person name="Ramesh M.A."/>
            <person name="Rehmeyer C.J."/>
            <person name="Roe B.A."/>
            <person name="Shenoy N."/>
            <person name="Stanke M."/>
            <person name="Ter-Hovhannisyan V."/>
            <person name="Tunlid A."/>
            <person name="Velagapudi R."/>
            <person name="Vision T.J."/>
            <person name="Zeng Q."/>
            <person name="Zolan M.E."/>
            <person name="Pukkila P.J."/>
        </authorList>
    </citation>
    <scope>NUCLEOTIDE SEQUENCE [LARGE SCALE GENOMIC DNA]</scope>
    <source>
        <strain evidence="3">Okayama-7 / 130 / ATCC MYA-4618 / FGSC 9003</strain>
    </source>
</reference>
<dbReference type="InParanoid" id="A8P4W8"/>
<keyword evidence="3" id="KW-1185">Reference proteome</keyword>
<dbReference type="EMBL" id="AACS02000011">
    <property type="protein sequence ID" value="EAU82943.2"/>
    <property type="molecule type" value="Genomic_DNA"/>
</dbReference>
<dbReference type="GeneID" id="6015422"/>
<feature type="transmembrane region" description="Helical" evidence="1">
    <location>
        <begin position="44"/>
        <end position="64"/>
    </location>
</feature>
<dbReference type="AlphaFoldDB" id="A8P4W8"/>
<sequence>MAHRQNGIHLCNGLLHQQLHGRRWTRNTSDDVCPRPHRLSQHAYMVLSFIILLLCLIPTCLDLATGFEALYGTGSGIGYIRASLARGPGNVKDIISQFLIYTYILLADALLLWRCYIIWSDVGIQVLVLPLLLFLSVVGLSILILARITTGAIWNTTNHACIPAYTLLTVSFNVTATSLIAYRSANECVQISREDPNRICSYFDDMRLRS</sequence>
<dbReference type="HOGENOM" id="CLU_1310042_0_0_1"/>
<feature type="transmembrane region" description="Helical" evidence="1">
    <location>
        <begin position="162"/>
        <end position="182"/>
    </location>
</feature>
<organism evidence="2 3">
    <name type="scientific">Coprinopsis cinerea (strain Okayama-7 / 130 / ATCC MYA-4618 / FGSC 9003)</name>
    <name type="common">Inky cap fungus</name>
    <name type="synonym">Hormographiella aspergillata</name>
    <dbReference type="NCBI Taxonomy" id="240176"/>
    <lineage>
        <taxon>Eukaryota</taxon>
        <taxon>Fungi</taxon>
        <taxon>Dikarya</taxon>
        <taxon>Basidiomycota</taxon>
        <taxon>Agaricomycotina</taxon>
        <taxon>Agaricomycetes</taxon>
        <taxon>Agaricomycetidae</taxon>
        <taxon>Agaricales</taxon>
        <taxon>Agaricineae</taxon>
        <taxon>Psathyrellaceae</taxon>
        <taxon>Coprinopsis</taxon>
    </lineage>
</organism>
<keyword evidence="1" id="KW-0472">Membrane</keyword>
<dbReference type="VEuPathDB" id="FungiDB:CC1G_09205"/>
<evidence type="ECO:0000256" key="1">
    <source>
        <dbReference type="SAM" id="Phobius"/>
    </source>
</evidence>
<name>A8P4W8_COPC7</name>
<comment type="caution">
    <text evidence="2">The sequence shown here is derived from an EMBL/GenBank/DDBJ whole genome shotgun (WGS) entry which is preliminary data.</text>
</comment>
<feature type="transmembrane region" description="Helical" evidence="1">
    <location>
        <begin position="126"/>
        <end position="150"/>
    </location>
</feature>
<dbReference type="RefSeq" id="XP_001838828.2">
    <property type="nucleotide sequence ID" value="XM_001838776.2"/>
</dbReference>
<dbReference type="KEGG" id="cci:CC1G_09205"/>
<evidence type="ECO:0000313" key="3">
    <source>
        <dbReference type="Proteomes" id="UP000001861"/>
    </source>
</evidence>
<proteinExistence type="predicted"/>
<protein>
    <submittedName>
        <fullName evidence="2">Uncharacterized protein</fullName>
    </submittedName>
</protein>
<accession>A8P4W8</accession>
<feature type="transmembrane region" description="Helical" evidence="1">
    <location>
        <begin position="98"/>
        <end position="119"/>
    </location>
</feature>
<gene>
    <name evidence="2" type="ORF">CC1G_09205</name>
</gene>
<evidence type="ECO:0000313" key="2">
    <source>
        <dbReference type="EMBL" id="EAU82943.2"/>
    </source>
</evidence>
<keyword evidence="1" id="KW-1133">Transmembrane helix</keyword>
<keyword evidence="1" id="KW-0812">Transmembrane</keyword>
<dbReference type="Proteomes" id="UP000001861">
    <property type="component" value="Unassembled WGS sequence"/>
</dbReference>